<organism evidence="1 2">
    <name type="scientific">Hygrophoropsis aurantiaca</name>
    <dbReference type="NCBI Taxonomy" id="72124"/>
    <lineage>
        <taxon>Eukaryota</taxon>
        <taxon>Fungi</taxon>
        <taxon>Dikarya</taxon>
        <taxon>Basidiomycota</taxon>
        <taxon>Agaricomycotina</taxon>
        <taxon>Agaricomycetes</taxon>
        <taxon>Agaricomycetidae</taxon>
        <taxon>Boletales</taxon>
        <taxon>Coniophorineae</taxon>
        <taxon>Hygrophoropsidaceae</taxon>
        <taxon>Hygrophoropsis</taxon>
    </lineage>
</organism>
<accession>A0ACB8AFX5</accession>
<reference evidence="1" key="1">
    <citation type="journal article" date="2021" name="New Phytol.">
        <title>Evolutionary innovations through gain and loss of genes in the ectomycorrhizal Boletales.</title>
        <authorList>
            <person name="Wu G."/>
            <person name="Miyauchi S."/>
            <person name="Morin E."/>
            <person name="Kuo A."/>
            <person name="Drula E."/>
            <person name="Varga T."/>
            <person name="Kohler A."/>
            <person name="Feng B."/>
            <person name="Cao Y."/>
            <person name="Lipzen A."/>
            <person name="Daum C."/>
            <person name="Hundley H."/>
            <person name="Pangilinan J."/>
            <person name="Johnson J."/>
            <person name="Barry K."/>
            <person name="LaButti K."/>
            <person name="Ng V."/>
            <person name="Ahrendt S."/>
            <person name="Min B."/>
            <person name="Choi I.G."/>
            <person name="Park H."/>
            <person name="Plett J.M."/>
            <person name="Magnuson J."/>
            <person name="Spatafora J.W."/>
            <person name="Nagy L.G."/>
            <person name="Henrissat B."/>
            <person name="Grigoriev I.V."/>
            <person name="Yang Z.L."/>
            <person name="Xu J."/>
            <person name="Martin F.M."/>
        </authorList>
    </citation>
    <scope>NUCLEOTIDE SEQUENCE</scope>
    <source>
        <strain evidence="1">ATCC 28755</strain>
    </source>
</reference>
<comment type="caution">
    <text evidence="1">The sequence shown here is derived from an EMBL/GenBank/DDBJ whole genome shotgun (WGS) entry which is preliminary data.</text>
</comment>
<evidence type="ECO:0000313" key="1">
    <source>
        <dbReference type="EMBL" id="KAH7912254.1"/>
    </source>
</evidence>
<keyword evidence="2" id="KW-1185">Reference proteome</keyword>
<proteinExistence type="predicted"/>
<evidence type="ECO:0000313" key="2">
    <source>
        <dbReference type="Proteomes" id="UP000790377"/>
    </source>
</evidence>
<gene>
    <name evidence="1" type="ORF">BJ138DRAFT_1004852</name>
</gene>
<name>A0ACB8AFX5_9AGAM</name>
<dbReference type="EMBL" id="MU267656">
    <property type="protein sequence ID" value="KAH7912254.1"/>
    <property type="molecule type" value="Genomic_DNA"/>
</dbReference>
<sequence length="147" mass="16246">MRSRSASPHRQVVPHRSPPRQPRNYIKSPPVPSSPAQSHLSQGQSGQTIDSKEPEAPQVPYLPVIPKYDPTPSYTASYEAEIARIEAHRAHLVADYAQVAKMTKRALHELELASIELRAAQGRREIAEAHRKKANLGVLGIDAEPIP</sequence>
<dbReference type="Proteomes" id="UP000790377">
    <property type="component" value="Unassembled WGS sequence"/>
</dbReference>
<protein>
    <submittedName>
        <fullName evidence="1">Uncharacterized protein</fullName>
    </submittedName>
</protein>